<evidence type="ECO:0000256" key="1">
    <source>
        <dbReference type="SAM" id="Phobius"/>
    </source>
</evidence>
<keyword evidence="1" id="KW-0472">Membrane</keyword>
<proteinExistence type="predicted"/>
<evidence type="ECO:0000313" key="4">
    <source>
        <dbReference type="Proteomes" id="UP000593565"/>
    </source>
</evidence>
<feature type="chain" id="PRO_5029676902" evidence="2">
    <location>
        <begin position="30"/>
        <end position="119"/>
    </location>
</feature>
<dbReference type="Proteomes" id="UP000593565">
    <property type="component" value="Unassembled WGS sequence"/>
</dbReference>
<feature type="signal peptide" evidence="2">
    <location>
        <begin position="1"/>
        <end position="29"/>
    </location>
</feature>
<comment type="caution">
    <text evidence="3">The sequence shown here is derived from an EMBL/GenBank/DDBJ whole genome shotgun (WGS) entry which is preliminary data.</text>
</comment>
<keyword evidence="1" id="KW-1133">Transmembrane helix</keyword>
<feature type="transmembrane region" description="Helical" evidence="1">
    <location>
        <begin position="66"/>
        <end position="85"/>
    </location>
</feature>
<organism evidence="3 4">
    <name type="scientific">Ameiurus melas</name>
    <name type="common">Black bullhead</name>
    <name type="synonym">Silurus melas</name>
    <dbReference type="NCBI Taxonomy" id="219545"/>
    <lineage>
        <taxon>Eukaryota</taxon>
        <taxon>Metazoa</taxon>
        <taxon>Chordata</taxon>
        <taxon>Craniata</taxon>
        <taxon>Vertebrata</taxon>
        <taxon>Euteleostomi</taxon>
        <taxon>Actinopterygii</taxon>
        <taxon>Neopterygii</taxon>
        <taxon>Teleostei</taxon>
        <taxon>Ostariophysi</taxon>
        <taxon>Siluriformes</taxon>
        <taxon>Ictaluridae</taxon>
        <taxon>Ameiurus</taxon>
    </lineage>
</organism>
<accession>A0A7J6A868</accession>
<dbReference type="EMBL" id="JAAGNN010000016">
    <property type="protein sequence ID" value="KAF4079054.1"/>
    <property type="molecule type" value="Genomic_DNA"/>
</dbReference>
<evidence type="ECO:0000313" key="3">
    <source>
        <dbReference type="EMBL" id="KAF4079054.1"/>
    </source>
</evidence>
<name>A0A7J6A868_AMEME</name>
<gene>
    <name evidence="3" type="ORF">AMELA_G00188740</name>
</gene>
<keyword evidence="4" id="KW-1185">Reference proteome</keyword>
<sequence>MAVRCTNKLHHSFLFVFVAVCVLFGKSTSSLTSAKPGPGEFKHLRSFRSVSEPTAPPPGVRLHPGVVASVVIVTAAAIVAAVFIIRKYCFPQSNATYRYSVLRRMEEQREEESDEDLLE</sequence>
<reference evidence="3 4" key="1">
    <citation type="submission" date="2020-02" db="EMBL/GenBank/DDBJ databases">
        <title>A chromosome-scale genome assembly of the black bullhead catfish (Ameiurus melas).</title>
        <authorList>
            <person name="Wen M."/>
            <person name="Zham M."/>
            <person name="Cabau C."/>
            <person name="Klopp C."/>
            <person name="Donnadieu C."/>
            <person name="Roques C."/>
            <person name="Bouchez O."/>
            <person name="Lampietro C."/>
            <person name="Jouanno E."/>
            <person name="Herpin A."/>
            <person name="Louis A."/>
            <person name="Berthelot C."/>
            <person name="Parey E."/>
            <person name="Roest-Crollius H."/>
            <person name="Braasch I."/>
            <person name="Postlethwait J."/>
            <person name="Robinson-Rechavi M."/>
            <person name="Echchiki A."/>
            <person name="Begum T."/>
            <person name="Montfort J."/>
            <person name="Schartl M."/>
            <person name="Bobe J."/>
            <person name="Guiguen Y."/>
        </authorList>
    </citation>
    <scope>NUCLEOTIDE SEQUENCE [LARGE SCALE GENOMIC DNA]</scope>
    <source>
        <strain evidence="3">M_S1</strain>
        <tissue evidence="3">Blood</tissue>
    </source>
</reference>
<protein>
    <submittedName>
        <fullName evidence="3">Uncharacterized protein</fullName>
    </submittedName>
</protein>
<keyword evidence="1" id="KW-0812">Transmembrane</keyword>
<evidence type="ECO:0000256" key="2">
    <source>
        <dbReference type="SAM" id="SignalP"/>
    </source>
</evidence>
<keyword evidence="2" id="KW-0732">Signal</keyword>
<dbReference type="AlphaFoldDB" id="A0A7J6A868"/>